<keyword evidence="4 11" id="KW-0479">Metal-binding</keyword>
<dbReference type="InterPro" id="IPR001382">
    <property type="entry name" value="Glyco_hydro_47"/>
</dbReference>
<accession>D8R549</accession>
<evidence type="ECO:0000256" key="13">
    <source>
        <dbReference type="RuleBase" id="RU361193"/>
    </source>
</evidence>
<evidence type="ECO:0000256" key="7">
    <source>
        <dbReference type="ARBA" id="ARBA00023157"/>
    </source>
</evidence>
<dbReference type="EC" id="3.2.1.-" evidence="13"/>
<dbReference type="FunCoup" id="D8R549">
    <property type="interactions" value="5069"/>
</dbReference>
<dbReference type="AlphaFoldDB" id="D8R549"/>
<sequence length="577" mass="63713">MKDSPFLKKFWSTHRLPNLPPKLRLGLLRQVSSSGNSSNHQENEVKLPFIAERNSPEELVWIKRQAAVVDAFKHAWNGYKQFALGFDELQPVSRRGINGLGGIGATAIDALDTAMIMGLDDVVEEAGGWIEKELANRFSHQGQVNLFETTIRVLGGLLSAYHLSGGDTSVPGIDGSKNGVALSPGPKPEVYLKLAKDLGDRLMAAFEASPSAIPFSDVVLSARSAHPAAGERGASSTSEVTTLQLEFWYLSKVTGDPKYGKAAMRVFEHIKGLPKLEGLVPIYMNPHSGTFQGNNIRLGSRGDSYYEYLLKVWIQQGGVGDGQDVQYLRDMYDEAMAGVKHLLVAKSVPNGLTFIGELPSGRNEDFSPKMDHLVCFLAGNLALGATRGFPEKDAKESGFLSEKDVQDLALAKELARTCYEMYNVTTTGLAPEIAYFRTEGDHTEGMDGGKPNAQYKEDIIIKPLDRHNLLRPETVESLFVLYRITGDSMYREWGWKIFQAFEAHTKISTGGYSSIDDVTVANSYKRDKMETFFLGETLKYLFLLFGEDDVLPLSYFVFNTEAHPLPITWEGANSVLS</sequence>
<dbReference type="GO" id="GO:0005975">
    <property type="term" value="P:carbohydrate metabolic process"/>
    <property type="evidence" value="ECO:0007669"/>
    <property type="project" value="InterPro"/>
</dbReference>
<dbReference type="EMBL" id="GL377572">
    <property type="protein sequence ID" value="EFJ32426.1"/>
    <property type="molecule type" value="Genomic_DNA"/>
</dbReference>
<organism evidence="15">
    <name type="scientific">Selaginella moellendorffii</name>
    <name type="common">Spikemoss</name>
    <dbReference type="NCBI Taxonomy" id="88036"/>
    <lineage>
        <taxon>Eukaryota</taxon>
        <taxon>Viridiplantae</taxon>
        <taxon>Streptophyta</taxon>
        <taxon>Embryophyta</taxon>
        <taxon>Tracheophyta</taxon>
        <taxon>Lycopodiopsida</taxon>
        <taxon>Selaginellales</taxon>
        <taxon>Selaginellaceae</taxon>
        <taxon>Selaginella</taxon>
    </lineage>
</organism>
<dbReference type="Pfam" id="PF01532">
    <property type="entry name" value="Glyco_hydro_47"/>
    <property type="match status" value="1"/>
</dbReference>
<dbReference type="PANTHER" id="PTHR11742">
    <property type="entry name" value="MANNOSYL-OLIGOSACCHARIDE ALPHA-1,2-MANNOSIDASE-RELATED"/>
    <property type="match status" value="1"/>
</dbReference>
<dbReference type="InterPro" id="IPR036026">
    <property type="entry name" value="Seven-hairpin_glycosidases"/>
</dbReference>
<keyword evidence="5 13" id="KW-0378">Hydrolase</keyword>
<dbReference type="OMA" id="AAFKHSW"/>
<dbReference type="GO" id="GO:0016020">
    <property type="term" value="C:membrane"/>
    <property type="evidence" value="ECO:0000318"/>
    <property type="project" value="GO_Central"/>
</dbReference>
<dbReference type="GO" id="GO:0004571">
    <property type="term" value="F:mannosyl-oligosaccharide 1,2-alpha-mannosidase activity"/>
    <property type="evidence" value="ECO:0000318"/>
    <property type="project" value="GO_Central"/>
</dbReference>
<comment type="pathway">
    <text evidence="2">Protein modification; protein glycosylation.</text>
</comment>
<keyword evidence="7 12" id="KW-1015">Disulfide bond</keyword>
<dbReference type="SUPFAM" id="SSF48225">
    <property type="entry name" value="Seven-hairpin glycosidases"/>
    <property type="match status" value="1"/>
</dbReference>
<evidence type="ECO:0000256" key="2">
    <source>
        <dbReference type="ARBA" id="ARBA00004922"/>
    </source>
</evidence>
<protein>
    <recommendedName>
        <fullName evidence="13">alpha-1,2-Mannosidase</fullName>
        <ecNumber evidence="13">3.2.1.-</ecNumber>
    </recommendedName>
</protein>
<comment type="catalytic activity">
    <reaction evidence="9">
        <text>N(4)-(alpha-D-Man-(1-&gt;2)-alpha-D-Man-(1-&gt;2)-alpha-D-Man-(1-&gt;3)-[alpha-D-Man-(1-&gt;2)-alpha-D-Man-(1-&gt;3)-[alpha-D-Man-(1-&gt;2)-alpha-D-Man-(1-&gt;6)]-alpha-D-Man-(1-&gt;6)]-beta-D-Man-(1-&gt;4)-beta-D-GlcNAc-(1-&gt;4)-beta-D-GlcNAc)-L-asparaginyl-[protein] (N-glucan mannose isomer 9A1,2,3B1,2,3) + 4 H2O = N(4)-(alpha-D-Man-(1-&gt;3)-[alpha-D-Man-(1-&gt;3)-[alpha-D-Man-(1-&gt;6)]-alpha-D-Man-(1-&gt;6)]-beta-D-Man-(1-&gt;4)-beta-D-GlcNAc-(1-&gt;4)-beta-D-GlcNAc)-L-asparaginyl-[protein] (N-glucan mannose isomer 5A1,2) + 4 beta-D-mannose</text>
        <dbReference type="Rhea" id="RHEA:56008"/>
        <dbReference type="Rhea" id="RHEA-COMP:14356"/>
        <dbReference type="Rhea" id="RHEA-COMP:14367"/>
        <dbReference type="ChEBI" id="CHEBI:15377"/>
        <dbReference type="ChEBI" id="CHEBI:28563"/>
        <dbReference type="ChEBI" id="CHEBI:59087"/>
        <dbReference type="ChEBI" id="CHEBI:139493"/>
        <dbReference type="EC" id="3.2.1.113"/>
    </reaction>
</comment>
<proteinExistence type="inferred from homology"/>
<reference evidence="14 15" key="1">
    <citation type="journal article" date="2011" name="Science">
        <title>The Selaginella genome identifies genetic changes associated with the evolution of vascular plants.</title>
        <authorList>
            <person name="Banks J.A."/>
            <person name="Nishiyama T."/>
            <person name="Hasebe M."/>
            <person name="Bowman J.L."/>
            <person name="Gribskov M."/>
            <person name="dePamphilis C."/>
            <person name="Albert V.A."/>
            <person name="Aono N."/>
            <person name="Aoyama T."/>
            <person name="Ambrose B.A."/>
            <person name="Ashton N.W."/>
            <person name="Axtell M.J."/>
            <person name="Barker E."/>
            <person name="Barker M.S."/>
            <person name="Bennetzen J.L."/>
            <person name="Bonawitz N.D."/>
            <person name="Chapple C."/>
            <person name="Cheng C."/>
            <person name="Correa L.G."/>
            <person name="Dacre M."/>
            <person name="DeBarry J."/>
            <person name="Dreyer I."/>
            <person name="Elias M."/>
            <person name="Engstrom E.M."/>
            <person name="Estelle M."/>
            <person name="Feng L."/>
            <person name="Finet C."/>
            <person name="Floyd S.K."/>
            <person name="Frommer W.B."/>
            <person name="Fujita T."/>
            <person name="Gramzow L."/>
            <person name="Gutensohn M."/>
            <person name="Harholt J."/>
            <person name="Hattori M."/>
            <person name="Heyl A."/>
            <person name="Hirai T."/>
            <person name="Hiwatashi Y."/>
            <person name="Ishikawa M."/>
            <person name="Iwata M."/>
            <person name="Karol K.G."/>
            <person name="Koehler B."/>
            <person name="Kolukisaoglu U."/>
            <person name="Kubo M."/>
            <person name="Kurata T."/>
            <person name="Lalonde S."/>
            <person name="Li K."/>
            <person name="Li Y."/>
            <person name="Litt A."/>
            <person name="Lyons E."/>
            <person name="Manning G."/>
            <person name="Maruyama T."/>
            <person name="Michael T.P."/>
            <person name="Mikami K."/>
            <person name="Miyazaki S."/>
            <person name="Morinaga S."/>
            <person name="Murata T."/>
            <person name="Mueller-Roeber B."/>
            <person name="Nelson D.R."/>
            <person name="Obara M."/>
            <person name="Oguri Y."/>
            <person name="Olmstead R.G."/>
            <person name="Onodera N."/>
            <person name="Petersen B.L."/>
            <person name="Pils B."/>
            <person name="Prigge M."/>
            <person name="Rensing S.A."/>
            <person name="Riano-Pachon D.M."/>
            <person name="Roberts A.W."/>
            <person name="Sato Y."/>
            <person name="Scheller H.V."/>
            <person name="Schulz B."/>
            <person name="Schulz C."/>
            <person name="Shakirov E.V."/>
            <person name="Shibagaki N."/>
            <person name="Shinohara N."/>
            <person name="Shippen D.E."/>
            <person name="Soerensen I."/>
            <person name="Sotooka R."/>
            <person name="Sugimoto N."/>
            <person name="Sugita M."/>
            <person name="Sumikawa N."/>
            <person name="Tanurdzic M."/>
            <person name="Theissen G."/>
            <person name="Ulvskov P."/>
            <person name="Wakazuki S."/>
            <person name="Weng J.K."/>
            <person name="Willats W.W."/>
            <person name="Wipf D."/>
            <person name="Wolf P.G."/>
            <person name="Yang L."/>
            <person name="Zimmer A.D."/>
            <person name="Zhu Q."/>
            <person name="Mitros T."/>
            <person name="Hellsten U."/>
            <person name="Loque D."/>
            <person name="Otillar R."/>
            <person name="Salamov A."/>
            <person name="Schmutz J."/>
            <person name="Shapiro H."/>
            <person name="Lindquist E."/>
            <person name="Lucas S."/>
            <person name="Rokhsar D."/>
            <person name="Grigoriev I.V."/>
        </authorList>
    </citation>
    <scope>NUCLEOTIDE SEQUENCE [LARGE SCALE GENOMIC DNA]</scope>
</reference>
<evidence type="ECO:0000256" key="1">
    <source>
        <dbReference type="ARBA" id="ARBA00001913"/>
    </source>
</evidence>
<comment type="catalytic activity">
    <reaction evidence="8">
        <text>N(4)-(alpha-D-Man-(1-&gt;2)-alpha-D-Man-(1-&gt;2)-alpha-D-Man-(1-&gt;3)-[alpha-D-Man-(1-&gt;3)-[alpha-D-Man-(1-&gt;2)-alpha-D-Man-(1-&gt;6)]-alpha-D-Man-(1-&gt;6)]-beta-D-Man-(1-&gt;4)-beta-D-GlcNAc-(1-&gt;4)-beta-D-GlcNAc)-L-asparaginyl-[protein] (N-glucan mannose isomer 8A1,2,3B1,3) + 3 H2O = N(4)-(alpha-D-Man-(1-&gt;3)-[alpha-D-Man-(1-&gt;3)-[alpha-D-Man-(1-&gt;6)]-alpha-D-Man-(1-&gt;6)]-beta-D-Man-(1-&gt;4)-beta-D-GlcNAc-(1-&gt;4)-beta-D-GlcNAc)-L-asparaginyl-[protein] (N-glucan mannose isomer 5A1,2) + 3 beta-D-mannose</text>
        <dbReference type="Rhea" id="RHEA:56028"/>
        <dbReference type="Rhea" id="RHEA-COMP:14358"/>
        <dbReference type="Rhea" id="RHEA-COMP:14367"/>
        <dbReference type="ChEBI" id="CHEBI:15377"/>
        <dbReference type="ChEBI" id="CHEBI:28563"/>
        <dbReference type="ChEBI" id="CHEBI:59087"/>
        <dbReference type="ChEBI" id="CHEBI:60628"/>
        <dbReference type="EC" id="3.2.1.113"/>
    </reaction>
</comment>
<dbReference type="eggNOG" id="KOG2431">
    <property type="taxonomic scope" value="Eukaryota"/>
</dbReference>
<dbReference type="PRINTS" id="PR00747">
    <property type="entry name" value="GLYHDRLASE47"/>
</dbReference>
<evidence type="ECO:0000256" key="11">
    <source>
        <dbReference type="PIRSR" id="PIRSR601382-2"/>
    </source>
</evidence>
<feature type="active site" description="Proton donor" evidence="10">
    <location>
        <position position="148"/>
    </location>
</feature>
<feature type="binding site" evidence="11">
    <location>
        <position position="560"/>
    </location>
    <ligand>
        <name>Ca(2+)</name>
        <dbReference type="ChEBI" id="CHEBI:29108"/>
    </ligand>
</feature>
<dbReference type="PANTHER" id="PTHR11742:SF55">
    <property type="entry name" value="ENDOPLASMIC RETICULUM MANNOSYL-OLIGOSACCHARIDE 1,2-ALPHA-MANNOSIDASE"/>
    <property type="match status" value="1"/>
</dbReference>
<feature type="active site" evidence="10">
    <location>
        <position position="473"/>
    </location>
</feature>
<dbReference type="Gramene" id="EFJ32426">
    <property type="protein sequence ID" value="EFJ32426"/>
    <property type="gene ID" value="SELMODRAFT_168485"/>
</dbReference>
<feature type="active site" description="Proton donor" evidence="10">
    <location>
        <position position="432"/>
    </location>
</feature>
<keyword evidence="15" id="KW-1185">Reference proteome</keyword>
<evidence type="ECO:0000256" key="3">
    <source>
        <dbReference type="ARBA" id="ARBA00007658"/>
    </source>
</evidence>
<dbReference type="Proteomes" id="UP000001514">
    <property type="component" value="Unassembled WGS sequence"/>
</dbReference>
<evidence type="ECO:0000256" key="9">
    <source>
        <dbReference type="ARBA" id="ARBA00048605"/>
    </source>
</evidence>
<dbReference type="GO" id="GO:0005509">
    <property type="term" value="F:calcium ion binding"/>
    <property type="evidence" value="ECO:0007669"/>
    <property type="project" value="InterPro"/>
</dbReference>
<dbReference type="Gene3D" id="1.50.10.10">
    <property type="match status" value="1"/>
</dbReference>
<keyword evidence="6 11" id="KW-0106">Calcium</keyword>
<comment type="cofactor">
    <cofactor evidence="1 11">
        <name>Ca(2+)</name>
        <dbReference type="ChEBI" id="CHEBI:29108"/>
    </cofactor>
</comment>
<evidence type="ECO:0000256" key="10">
    <source>
        <dbReference type="PIRSR" id="PIRSR601382-1"/>
    </source>
</evidence>
<name>D8R549_SELML</name>
<gene>
    <name evidence="14" type="ORF">SELMODRAFT_168485</name>
</gene>
<dbReference type="GO" id="GO:0005783">
    <property type="term" value="C:endoplasmic reticulum"/>
    <property type="evidence" value="ECO:0000318"/>
    <property type="project" value="GO_Central"/>
</dbReference>
<dbReference type="InterPro" id="IPR012341">
    <property type="entry name" value="6hp_glycosidase-like_sf"/>
</dbReference>
<evidence type="ECO:0000256" key="8">
    <source>
        <dbReference type="ARBA" id="ARBA00047669"/>
    </source>
</evidence>
<comment type="similarity">
    <text evidence="3 13">Belongs to the glycosyl hydrolase 47 family.</text>
</comment>
<dbReference type="GO" id="GO:0036503">
    <property type="term" value="P:ERAD pathway"/>
    <property type="evidence" value="ECO:0000318"/>
    <property type="project" value="GO_Central"/>
</dbReference>
<evidence type="ECO:0000256" key="5">
    <source>
        <dbReference type="ARBA" id="ARBA00022801"/>
    </source>
</evidence>
<evidence type="ECO:0000313" key="14">
    <source>
        <dbReference type="EMBL" id="EFJ32426.1"/>
    </source>
</evidence>
<dbReference type="OrthoDB" id="8118055at2759"/>
<evidence type="ECO:0000256" key="12">
    <source>
        <dbReference type="PIRSR" id="PIRSR601382-3"/>
    </source>
</evidence>
<evidence type="ECO:0000256" key="4">
    <source>
        <dbReference type="ARBA" id="ARBA00022723"/>
    </source>
</evidence>
<evidence type="ECO:0000313" key="15">
    <source>
        <dbReference type="Proteomes" id="UP000001514"/>
    </source>
</evidence>
<keyword evidence="13" id="KW-0326">Glycosidase</keyword>
<feature type="disulfide bond" evidence="12">
    <location>
        <begin position="375"/>
        <end position="418"/>
    </location>
</feature>
<dbReference type="InParanoid" id="D8R549"/>
<feature type="active site" evidence="10">
    <location>
        <position position="303"/>
    </location>
</feature>
<dbReference type="HOGENOM" id="CLU_003818_3_1_1"/>
<evidence type="ECO:0000256" key="6">
    <source>
        <dbReference type="ARBA" id="ARBA00022837"/>
    </source>
</evidence>
<dbReference type="InterPro" id="IPR050749">
    <property type="entry name" value="Glycosyl_Hydrolase_47"/>
</dbReference>
<dbReference type="STRING" id="88036.D8R549"/>
<dbReference type="KEGG" id="smo:SELMODRAFT_168485"/>